<dbReference type="AlphaFoldDB" id="A0A1R1L7A7"/>
<protein>
    <submittedName>
        <fullName evidence="2">Uncharacterized protein</fullName>
    </submittedName>
</protein>
<feature type="compositionally biased region" description="Polar residues" evidence="1">
    <location>
        <begin position="591"/>
        <end position="604"/>
    </location>
</feature>
<feature type="compositionally biased region" description="Low complexity" evidence="1">
    <location>
        <begin position="348"/>
        <end position="365"/>
    </location>
</feature>
<reference evidence="2 3" key="1">
    <citation type="submission" date="2016-12" db="EMBL/GenBank/DDBJ databases">
        <title>Draft genome of Tersicoccus phoenicis 1P05MA.</title>
        <authorList>
            <person name="Nakajima Y."/>
            <person name="Yoshizawa S."/>
            <person name="Nakamura K."/>
            <person name="Ogura Y."/>
            <person name="Hayashi T."/>
            <person name="Kogure K."/>
        </authorList>
    </citation>
    <scope>NUCLEOTIDE SEQUENCE [LARGE SCALE GENOMIC DNA]</scope>
    <source>
        <strain evidence="2 3">1p05MA</strain>
    </source>
</reference>
<dbReference type="Proteomes" id="UP000187085">
    <property type="component" value="Unassembled WGS sequence"/>
</dbReference>
<comment type="caution">
    <text evidence="2">The sequence shown here is derived from an EMBL/GenBank/DDBJ whole genome shotgun (WGS) entry which is preliminary data.</text>
</comment>
<evidence type="ECO:0000313" key="2">
    <source>
        <dbReference type="EMBL" id="OMH23416.1"/>
    </source>
</evidence>
<accession>A0A1R1L7A7</accession>
<dbReference type="EMBL" id="MRDE01000074">
    <property type="protein sequence ID" value="OMH23416.1"/>
    <property type="molecule type" value="Genomic_DNA"/>
</dbReference>
<feature type="region of interest" description="Disordered" evidence="1">
    <location>
        <begin position="660"/>
        <end position="686"/>
    </location>
</feature>
<organism evidence="2 3">
    <name type="scientific">Tersicoccus phoenicis</name>
    <dbReference type="NCBI Taxonomy" id="554083"/>
    <lineage>
        <taxon>Bacteria</taxon>
        <taxon>Bacillati</taxon>
        <taxon>Actinomycetota</taxon>
        <taxon>Actinomycetes</taxon>
        <taxon>Micrococcales</taxon>
        <taxon>Micrococcaceae</taxon>
        <taxon>Tersicoccus</taxon>
    </lineage>
</organism>
<name>A0A1R1L7A7_9MICC</name>
<dbReference type="OrthoDB" id="9784823at2"/>
<dbReference type="RefSeq" id="WP_076705031.1">
    <property type="nucleotide sequence ID" value="NZ_MRDE01000074.1"/>
</dbReference>
<proteinExistence type="predicted"/>
<dbReference type="STRING" id="554083.BKD30_12330"/>
<feature type="region of interest" description="Disordered" evidence="1">
    <location>
        <begin position="575"/>
        <end position="604"/>
    </location>
</feature>
<evidence type="ECO:0000313" key="3">
    <source>
        <dbReference type="Proteomes" id="UP000187085"/>
    </source>
</evidence>
<sequence length="831" mass="85244">MTTDGRLCLSLPDIAALTRVKRPVVTVWRTRSRGTATPFPTPLPASNGDQQERFDLDDVVAWLSATGRGNNPAATIEAVLHARPLGTAEDRRRHTDTLTALLALSAALGTPLTGLTRADLLDAADAEDPDDACLYREIAALDGGVGGGASGDGEQDAGGAPADVISRAAAGTDGDTANRVNYWTDLADRTADAAWNAADAVELLVGGSTAGGSSAGGSLTGGPLLGHSLLGGSRLTPVAHRLLAALAAELALQLTARLSEDADELSTGPAGQLRAGSTGDPRTGPIAHELKPVLVDHSPGGSDALLAVLERLDEVIYPVVRLVDESEDTGVGSAVGPAATEDTSASSTDGTPNAGGAAATATTDTAATGRLTRRRLCAQRRPWVSYRTGEPLPTAALHLLQLSTSTSASTTAATDMLAAVDALALELTDADRALILGPAAVLTDARPDAAETTLRAGVLRSGRVRCVIRLPAGLLPGRPREAQALWVLGPASSWPDTLPETDQRYTLVADLSAGTLDDVVVGDLVSDITATLAGADGDRGQFAARAFRFGRLVPTRTLTASNGALVGVVTGAEKEKGPATGADNGSGSGTRNGATPLRRTTTASPAEHAVALEALLNAVAAPLPGLSGITATAVAHEPVPARVSIGAAIDAGHLRCLPGTRLKGETESDTGTPVLGPPELSAPPPETRHVDLLAFTRDHPAARLTEPGDVVFAATPRPAAVVDVHGGAVVAFPARILRIDATDPGGLSAHLLAAAINAQEPGERRWRQWRVPRVPEPESAALAAALTRLQELQRRTRERAADLQRLADDLATGVAVGRISLNPSTPSERKH</sequence>
<evidence type="ECO:0000256" key="1">
    <source>
        <dbReference type="SAM" id="MobiDB-lite"/>
    </source>
</evidence>
<gene>
    <name evidence="2" type="ORF">BKD30_12330</name>
</gene>
<feature type="region of interest" description="Disordered" evidence="1">
    <location>
        <begin position="262"/>
        <end position="281"/>
    </location>
</feature>
<feature type="region of interest" description="Disordered" evidence="1">
    <location>
        <begin position="328"/>
        <end position="365"/>
    </location>
</feature>
<keyword evidence="3" id="KW-1185">Reference proteome</keyword>